<dbReference type="InterPro" id="IPR014048">
    <property type="entry name" value="MethylDNA_cys_MeTrfase_DNA-bd"/>
</dbReference>
<dbReference type="PATRIC" id="fig|1279009.4.peg.2031"/>
<dbReference type="InterPro" id="IPR036217">
    <property type="entry name" value="MethylDNA_cys_MeTrfase_DNAb"/>
</dbReference>
<dbReference type="Gene3D" id="1.10.10.10">
    <property type="entry name" value="Winged helix-like DNA-binding domain superfamily/Winged helix DNA-binding domain"/>
    <property type="match status" value="1"/>
</dbReference>
<keyword evidence="3" id="KW-0489">Methyltransferase</keyword>
<feature type="domain" description="Methylated-DNA-[protein]-cysteine S-methyltransferase DNA binding" evidence="2">
    <location>
        <begin position="16"/>
        <end position="97"/>
    </location>
</feature>
<dbReference type="Proteomes" id="UP000011910">
    <property type="component" value="Unassembled WGS sequence"/>
</dbReference>
<comment type="caution">
    <text evidence="3">The sequence shown here is derived from an EMBL/GenBank/DDBJ whole genome shotgun (WGS) entry which is preliminary data.</text>
</comment>
<evidence type="ECO:0000256" key="1">
    <source>
        <dbReference type="ARBA" id="ARBA00022763"/>
    </source>
</evidence>
<keyword evidence="1" id="KW-0227">DNA damage</keyword>
<dbReference type="CDD" id="cd06445">
    <property type="entry name" value="ATase"/>
    <property type="match status" value="1"/>
</dbReference>
<dbReference type="STRING" id="1279009.ADICEAN_02002"/>
<dbReference type="AlphaFoldDB" id="M7NM52"/>
<reference evidence="3 4" key="1">
    <citation type="journal article" date="2013" name="Genome Announc.">
        <title>Draft Genome Sequence of Cesiribacter andamanensis Strain AMV16T, Isolated from a Soil Sample from a Mud Volcano in the Andaman Islands, India.</title>
        <authorList>
            <person name="Shivaji S."/>
            <person name="Ara S."/>
            <person name="Begum Z."/>
            <person name="Srinivas T.N."/>
            <person name="Singh A."/>
            <person name="Kumar Pinnaka A."/>
        </authorList>
    </citation>
    <scope>NUCLEOTIDE SEQUENCE [LARGE SCALE GENOMIC DNA]</scope>
    <source>
        <strain evidence="3 4">AMV16</strain>
    </source>
</reference>
<dbReference type="PANTHER" id="PTHR42942:SF1">
    <property type="entry name" value="ALKYLTRANSFERASE-LIKE PROTEIN 1"/>
    <property type="match status" value="1"/>
</dbReference>
<evidence type="ECO:0000259" key="2">
    <source>
        <dbReference type="Pfam" id="PF01035"/>
    </source>
</evidence>
<dbReference type="EMBL" id="AODQ01000043">
    <property type="protein sequence ID" value="EMR02855.1"/>
    <property type="molecule type" value="Genomic_DNA"/>
</dbReference>
<dbReference type="SUPFAM" id="SSF46767">
    <property type="entry name" value="Methylated DNA-protein cysteine methyltransferase, C-terminal domain"/>
    <property type="match status" value="1"/>
</dbReference>
<evidence type="ECO:0000313" key="3">
    <source>
        <dbReference type="EMBL" id="EMR02855.1"/>
    </source>
</evidence>
<gene>
    <name evidence="3" type="primary">ogt_2</name>
    <name evidence="3" type="ORF">ADICEAN_02002</name>
</gene>
<evidence type="ECO:0000313" key="4">
    <source>
        <dbReference type="Proteomes" id="UP000011910"/>
    </source>
</evidence>
<dbReference type="PANTHER" id="PTHR42942">
    <property type="entry name" value="6-O-METHYLGUANINE DNA METHYLTRANSFERASE"/>
    <property type="match status" value="1"/>
</dbReference>
<dbReference type="InterPro" id="IPR052520">
    <property type="entry name" value="ATL_DNA_repair"/>
</dbReference>
<dbReference type="GO" id="GO:0003908">
    <property type="term" value="F:methylated-DNA-[protein]-cysteine S-methyltransferase activity"/>
    <property type="evidence" value="ECO:0007669"/>
    <property type="project" value="UniProtKB-EC"/>
</dbReference>
<dbReference type="eggNOG" id="COG3695">
    <property type="taxonomic scope" value="Bacteria"/>
</dbReference>
<dbReference type="RefSeq" id="WP_009195398.1">
    <property type="nucleotide sequence ID" value="NZ_AODQ01000043.1"/>
</dbReference>
<dbReference type="GO" id="GO:0006281">
    <property type="term" value="P:DNA repair"/>
    <property type="evidence" value="ECO:0007669"/>
    <property type="project" value="InterPro"/>
</dbReference>
<accession>M7NM52</accession>
<keyword evidence="4" id="KW-1185">Reference proteome</keyword>
<organism evidence="3 4">
    <name type="scientific">Cesiribacter andamanensis AMV16</name>
    <dbReference type="NCBI Taxonomy" id="1279009"/>
    <lineage>
        <taxon>Bacteria</taxon>
        <taxon>Pseudomonadati</taxon>
        <taxon>Bacteroidota</taxon>
        <taxon>Cytophagia</taxon>
        <taxon>Cytophagales</taxon>
        <taxon>Cesiribacteraceae</taxon>
        <taxon>Cesiribacter</taxon>
    </lineage>
</organism>
<protein>
    <submittedName>
        <fullName evidence="3">Methylated-DNA--protein-cysteine methyltransferase</fullName>
        <ecNumber evidence="3">2.1.1.63</ecNumber>
    </submittedName>
</protein>
<keyword evidence="3" id="KW-0808">Transferase</keyword>
<dbReference type="EC" id="2.1.1.63" evidence="3"/>
<name>M7NM52_9BACT</name>
<dbReference type="OrthoDB" id="9132167at2"/>
<proteinExistence type="predicted"/>
<sequence>MSKKEQKASAPKLEHFFEDVYAVVRLIPPGRVSSYGAIARYLGRSGSARMVGWALNGALQLPDVPAQRVVNRQGRLTGKIHFGSPTRMQELLEAEGVAVQDDQVVNFAALHWDPEQELSAE</sequence>
<dbReference type="InterPro" id="IPR036388">
    <property type="entry name" value="WH-like_DNA-bd_sf"/>
</dbReference>
<dbReference type="Pfam" id="PF01035">
    <property type="entry name" value="DNA_binding_1"/>
    <property type="match status" value="1"/>
</dbReference>
<dbReference type="GO" id="GO:0032259">
    <property type="term" value="P:methylation"/>
    <property type="evidence" value="ECO:0007669"/>
    <property type="project" value="UniProtKB-KW"/>
</dbReference>